<feature type="region of interest" description="Disordered" evidence="9">
    <location>
        <begin position="549"/>
        <end position="624"/>
    </location>
</feature>
<evidence type="ECO:0000256" key="1">
    <source>
        <dbReference type="ARBA" id="ARBA00001936"/>
    </source>
</evidence>
<dbReference type="Gene3D" id="1.10.10.1050">
    <property type="entry name" value="Dcp2, box A domain"/>
    <property type="match status" value="1"/>
</dbReference>
<keyword evidence="12" id="KW-1185">Reference proteome</keyword>
<evidence type="ECO:0000256" key="2">
    <source>
        <dbReference type="ARBA" id="ARBA00004496"/>
    </source>
</evidence>
<dbReference type="InterPro" id="IPR044099">
    <property type="entry name" value="Dcp2_NUDIX"/>
</dbReference>
<dbReference type="SUPFAM" id="SSF55811">
    <property type="entry name" value="Nudix"/>
    <property type="match status" value="1"/>
</dbReference>
<reference evidence="11 12" key="1">
    <citation type="submission" date="2024-02" db="EMBL/GenBank/DDBJ databases">
        <title>De novo assembly and annotation of 12 fungi associated with fruit tree decline syndrome in Ontario, Canada.</title>
        <authorList>
            <person name="Sulman M."/>
            <person name="Ellouze W."/>
            <person name="Ilyukhin E."/>
        </authorList>
    </citation>
    <scope>NUCLEOTIDE SEQUENCE [LARGE SCALE GENOMIC DNA]</scope>
    <source>
        <strain evidence="11 12">M42-189</strain>
    </source>
</reference>
<evidence type="ECO:0000256" key="5">
    <source>
        <dbReference type="ARBA" id="ARBA00022723"/>
    </source>
</evidence>
<keyword evidence="8" id="KW-0464">Manganese</keyword>
<sequence length="624" mass="68521">MTSPNQSLLDWLDDLCVRFIVNLPHEELQSVERICFQIEEAQWFYEDFIRPLDPRLPSMNLRMFSQRMFQHCPLFAGFSEDHFLEAFQHFLQYKTRVPVRGAIMLNHDMTHAVLVKGWKKGAKWSFPRGKINKDEPDLECAIREVYEETGYDLKDAGLVRPESEMKSIPVNMREQSMLLYVFRGVPMDTHFEPRTRKEISKIDWYKLSDLPTLKRKNQVQQGTGQDLIKDNSFYMVAPFLGPLKAWIKTQRKQDRQRAHAGSHLVPPPTAGVTDTEGLEADLGETTADEAAMPERLTEEASFAALVANLGRTQRASDTLPEVSTHVQAQGVADPAAELKRLLSVGIGFPSQPEAVDAPQGFAQSPQFPGAHGPAIPPASRLPPPKLTAHTLGLLNAFKVNEKPAISSPIVQAQPQSSHATPIATRPTPLQRQPDAFASPPSIQTSQPYAPSPPAFQSPPPVANFEPIQPKPRNAHQDSLLNLFRSPSTTAASPAPAETPDLPVELSAYPSTPGNIKSHTAVEAGPPMPDMHAKPNLRNAFGVPQKPGLTTATIRGPVNAPDFDTVKKNAQHPFNGNSRGPSPLTMKPEPKISGTESKLECQPGYGVGSRGTLQTTDPEAAATAP</sequence>
<keyword evidence="6" id="KW-0378">Hydrolase</keyword>
<evidence type="ECO:0000256" key="8">
    <source>
        <dbReference type="ARBA" id="ARBA00023211"/>
    </source>
</evidence>
<dbReference type="PANTHER" id="PTHR23114:SF17">
    <property type="entry name" value="M7GPPPN-MRNA HYDROLASE"/>
    <property type="match status" value="1"/>
</dbReference>
<name>A0ABR3R111_9PLEO</name>
<dbReference type="InterPro" id="IPR015797">
    <property type="entry name" value="NUDIX_hydrolase-like_dom_sf"/>
</dbReference>
<feature type="region of interest" description="Disordered" evidence="9">
    <location>
        <begin position="250"/>
        <end position="275"/>
    </location>
</feature>
<feature type="compositionally biased region" description="Pro residues" evidence="9">
    <location>
        <begin position="449"/>
        <end position="461"/>
    </location>
</feature>
<comment type="subcellular location">
    <subcellularLocation>
        <location evidence="2">Cytoplasm</location>
    </subcellularLocation>
</comment>
<feature type="compositionally biased region" description="Polar residues" evidence="9">
    <location>
        <begin position="408"/>
        <end position="419"/>
    </location>
</feature>
<keyword evidence="4" id="KW-0963">Cytoplasm</keyword>
<dbReference type="Pfam" id="PF00293">
    <property type="entry name" value="NUDIX"/>
    <property type="match status" value="1"/>
</dbReference>
<dbReference type="SMART" id="SM01125">
    <property type="entry name" value="DCP2"/>
    <property type="match status" value="1"/>
</dbReference>
<evidence type="ECO:0000256" key="3">
    <source>
        <dbReference type="ARBA" id="ARBA00005279"/>
    </source>
</evidence>
<feature type="compositionally biased region" description="Low complexity" evidence="9">
    <location>
        <begin position="486"/>
        <end position="499"/>
    </location>
</feature>
<accession>A0ABR3R111</accession>
<evidence type="ECO:0000256" key="6">
    <source>
        <dbReference type="ARBA" id="ARBA00022801"/>
    </source>
</evidence>
<feature type="domain" description="Nudix hydrolase" evidence="10">
    <location>
        <begin position="95"/>
        <end position="232"/>
    </location>
</feature>
<feature type="region of interest" description="Disordered" evidence="9">
    <location>
        <begin position="408"/>
        <end position="473"/>
    </location>
</feature>
<dbReference type="InterPro" id="IPR000086">
    <property type="entry name" value="NUDIX_hydrolase_dom"/>
</dbReference>
<keyword evidence="5" id="KW-0479">Metal-binding</keyword>
<comment type="caution">
    <text evidence="11">The sequence shown here is derived from an EMBL/GenBank/DDBJ whole genome shotgun (WGS) entry which is preliminary data.</text>
</comment>
<comment type="similarity">
    <text evidence="3">Belongs to the Nudix hydrolase family. DCP2 subfamily.</text>
</comment>
<feature type="region of interest" description="Disordered" evidence="9">
    <location>
        <begin position="486"/>
        <end position="514"/>
    </location>
</feature>
<evidence type="ECO:0000313" key="12">
    <source>
        <dbReference type="Proteomes" id="UP001521785"/>
    </source>
</evidence>
<dbReference type="InterPro" id="IPR020084">
    <property type="entry name" value="NUDIX_hydrolase_CS"/>
</dbReference>
<dbReference type="SUPFAM" id="SSF140586">
    <property type="entry name" value="Dcp2 domain-like"/>
    <property type="match status" value="1"/>
</dbReference>
<dbReference type="Gene3D" id="3.90.79.10">
    <property type="entry name" value="Nucleoside Triphosphate Pyrophosphohydrolase"/>
    <property type="match status" value="1"/>
</dbReference>
<dbReference type="InterPro" id="IPR036189">
    <property type="entry name" value="DCP2_BoxA_sf"/>
</dbReference>
<dbReference type="PANTHER" id="PTHR23114">
    <property type="entry name" value="M7GPPPN-MRNA HYDROLASE"/>
    <property type="match status" value="1"/>
</dbReference>
<comment type="cofactor">
    <cofactor evidence="1">
        <name>Mn(2+)</name>
        <dbReference type="ChEBI" id="CHEBI:29035"/>
    </cofactor>
</comment>
<dbReference type="PROSITE" id="PS51462">
    <property type="entry name" value="NUDIX"/>
    <property type="match status" value="1"/>
</dbReference>
<proteinExistence type="inferred from homology"/>
<dbReference type="EMBL" id="JAKJXO020000012">
    <property type="protein sequence ID" value="KAL1597687.1"/>
    <property type="molecule type" value="Genomic_DNA"/>
</dbReference>
<dbReference type="InterPro" id="IPR007722">
    <property type="entry name" value="DCP2_BoxA"/>
</dbReference>
<evidence type="ECO:0000313" key="11">
    <source>
        <dbReference type="EMBL" id="KAL1597687.1"/>
    </source>
</evidence>
<keyword evidence="7" id="KW-0694">RNA-binding</keyword>
<dbReference type="Pfam" id="PF05026">
    <property type="entry name" value="DCP2"/>
    <property type="match status" value="1"/>
</dbReference>
<organism evidence="11 12">
    <name type="scientific">Paraconiothyrium brasiliense</name>
    <dbReference type="NCBI Taxonomy" id="300254"/>
    <lineage>
        <taxon>Eukaryota</taxon>
        <taxon>Fungi</taxon>
        <taxon>Dikarya</taxon>
        <taxon>Ascomycota</taxon>
        <taxon>Pezizomycotina</taxon>
        <taxon>Dothideomycetes</taxon>
        <taxon>Pleosporomycetidae</taxon>
        <taxon>Pleosporales</taxon>
        <taxon>Massarineae</taxon>
        <taxon>Didymosphaeriaceae</taxon>
        <taxon>Paraconiothyrium</taxon>
    </lineage>
</organism>
<evidence type="ECO:0000256" key="7">
    <source>
        <dbReference type="ARBA" id="ARBA00022884"/>
    </source>
</evidence>
<dbReference type="CDD" id="cd03672">
    <property type="entry name" value="NUDIX_Dcp2p_Nudt20"/>
    <property type="match status" value="1"/>
</dbReference>
<evidence type="ECO:0000259" key="10">
    <source>
        <dbReference type="PROSITE" id="PS51462"/>
    </source>
</evidence>
<protein>
    <submittedName>
        <fullName evidence="11">mRNA-decapping enzyme subunit 2</fullName>
    </submittedName>
</protein>
<dbReference type="Proteomes" id="UP001521785">
    <property type="component" value="Unassembled WGS sequence"/>
</dbReference>
<gene>
    <name evidence="11" type="primary">DCP2</name>
    <name evidence="11" type="ORF">SLS60_008173</name>
</gene>
<evidence type="ECO:0000256" key="9">
    <source>
        <dbReference type="SAM" id="MobiDB-lite"/>
    </source>
</evidence>
<evidence type="ECO:0000256" key="4">
    <source>
        <dbReference type="ARBA" id="ARBA00022490"/>
    </source>
</evidence>
<dbReference type="PROSITE" id="PS00893">
    <property type="entry name" value="NUDIX_BOX"/>
    <property type="match status" value="1"/>
</dbReference>